<dbReference type="SMR" id="A0A1J6IJG1"/>
<dbReference type="Proteomes" id="UP000187609">
    <property type="component" value="Unassembled WGS sequence"/>
</dbReference>
<dbReference type="InterPro" id="IPR000726">
    <property type="entry name" value="Glyco_hydro_19_cat"/>
</dbReference>
<feature type="disulfide bond" evidence="5">
    <location>
        <begin position="3"/>
        <end position="65"/>
    </location>
</feature>
<dbReference type="GO" id="GO:0016998">
    <property type="term" value="P:cell wall macromolecule catabolic process"/>
    <property type="evidence" value="ECO:0007669"/>
    <property type="project" value="InterPro"/>
</dbReference>
<evidence type="ECO:0000256" key="4">
    <source>
        <dbReference type="ARBA" id="ARBA00023157"/>
    </source>
</evidence>
<dbReference type="SUPFAM" id="SSF53955">
    <property type="entry name" value="Lysozyme-like"/>
    <property type="match status" value="1"/>
</dbReference>
<evidence type="ECO:0000259" key="6">
    <source>
        <dbReference type="Pfam" id="PF00182"/>
    </source>
</evidence>
<keyword evidence="3" id="KW-0119">Carbohydrate metabolism</keyword>
<dbReference type="GO" id="GO:0004568">
    <property type="term" value="F:chitinase activity"/>
    <property type="evidence" value="ECO:0007669"/>
    <property type="project" value="InterPro"/>
</dbReference>
<feature type="domain" description="Glycoside hydrolase family 19 catalytic" evidence="6">
    <location>
        <begin position="3"/>
        <end position="224"/>
    </location>
</feature>
<dbReference type="PANTHER" id="PTHR22595:SF111">
    <property type="entry name" value="CHITINASE 10"/>
    <property type="match status" value="1"/>
</dbReference>
<keyword evidence="3" id="KW-0624">Polysaccharide degradation</keyword>
<dbReference type="GO" id="GO:0005975">
    <property type="term" value="P:carbohydrate metabolic process"/>
    <property type="evidence" value="ECO:0007669"/>
    <property type="project" value="InterPro"/>
</dbReference>
<keyword evidence="8" id="KW-1185">Reference proteome</keyword>
<dbReference type="Gramene" id="OIT05014">
    <property type="protein sequence ID" value="OIT05014"/>
    <property type="gene ID" value="A4A49_18672"/>
</dbReference>
<name>A0A1J6IJG1_NICAT</name>
<dbReference type="GO" id="GO:0006952">
    <property type="term" value="P:defense response"/>
    <property type="evidence" value="ECO:0007669"/>
    <property type="project" value="UniProtKB-KW"/>
</dbReference>
<comment type="function">
    <text evidence="1">Defense against chitin-containing fungal pathogens.</text>
</comment>
<dbReference type="Gene3D" id="3.30.20.10">
    <property type="entry name" value="Endochitinase, domain 2"/>
    <property type="match status" value="1"/>
</dbReference>
<keyword evidence="3" id="KW-0146">Chitin degradation</keyword>
<gene>
    <name evidence="7" type="primary">CHI9</name>
    <name evidence="7" type="ORF">A4A49_18672</name>
</gene>
<comment type="caution">
    <text evidence="7">The sequence shown here is derived from an EMBL/GenBank/DDBJ whole genome shotgun (WGS) entry which is preliminary data.</text>
</comment>
<dbReference type="GO" id="GO:0006032">
    <property type="term" value="P:chitin catabolic process"/>
    <property type="evidence" value="ECO:0007669"/>
    <property type="project" value="UniProtKB-KW"/>
</dbReference>
<keyword evidence="2" id="KW-0611">Plant defense</keyword>
<evidence type="ECO:0000313" key="8">
    <source>
        <dbReference type="Proteomes" id="UP000187609"/>
    </source>
</evidence>
<keyword evidence="4 5" id="KW-1015">Disulfide bond</keyword>
<dbReference type="OMA" id="PARNIMD"/>
<dbReference type="Pfam" id="PF00182">
    <property type="entry name" value="Glyco_hydro_19"/>
    <property type="match status" value="1"/>
</dbReference>
<organism evidence="7 8">
    <name type="scientific">Nicotiana attenuata</name>
    <name type="common">Coyote tobacco</name>
    <dbReference type="NCBI Taxonomy" id="49451"/>
    <lineage>
        <taxon>Eukaryota</taxon>
        <taxon>Viridiplantae</taxon>
        <taxon>Streptophyta</taxon>
        <taxon>Embryophyta</taxon>
        <taxon>Tracheophyta</taxon>
        <taxon>Spermatophyta</taxon>
        <taxon>Magnoliopsida</taxon>
        <taxon>eudicotyledons</taxon>
        <taxon>Gunneridae</taxon>
        <taxon>Pentapetalae</taxon>
        <taxon>asterids</taxon>
        <taxon>lamiids</taxon>
        <taxon>Solanales</taxon>
        <taxon>Solanaceae</taxon>
        <taxon>Nicotianoideae</taxon>
        <taxon>Nicotianeae</taxon>
        <taxon>Nicotiana</taxon>
    </lineage>
</organism>
<evidence type="ECO:0000313" key="7">
    <source>
        <dbReference type="EMBL" id="OIT05014.1"/>
    </source>
</evidence>
<dbReference type="AlphaFoldDB" id="A0A1J6IJG1"/>
<dbReference type="Gene3D" id="1.10.530.10">
    <property type="match status" value="1"/>
</dbReference>
<dbReference type="InterPro" id="IPR023346">
    <property type="entry name" value="Lysozyme-like_dom_sf"/>
</dbReference>
<dbReference type="PIRSF" id="PIRSF001060">
    <property type="entry name" value="Endochitinase"/>
    <property type="match status" value="1"/>
</dbReference>
<protein>
    <submittedName>
        <fullName evidence="7">Basic 30 kDa endochitinase</fullName>
    </submittedName>
</protein>
<feature type="disulfide bond" evidence="5">
    <location>
        <begin position="192"/>
        <end position="224"/>
    </location>
</feature>
<sequence length="239" mass="26226">MICLAKGFYTYDAFVQVARNFTGFGTTGSITDRKRVVAAFLAQTSHATTGGWPAPPDGPYTWGYCFKIERGNPDSRCKHGRALPARNIMDEAPSKFHKADPGFKFYGNYNYGPCGVAIGEDLLRNTDLVAADRVISFKTALWVWMTSTSKPQMPSCHDVILGKWKPSPSDIAANRLPGYGVITNILNGGSECGHGSDPRVEDRIGFYLRYCKILGVSPGENLDCGNQKPFGHLNSIYVE</sequence>
<dbReference type="EMBL" id="MJEQ01037185">
    <property type="protein sequence ID" value="OIT05014.1"/>
    <property type="molecule type" value="Genomic_DNA"/>
</dbReference>
<evidence type="ECO:0000256" key="5">
    <source>
        <dbReference type="PIRSR" id="PIRSR001060-2"/>
    </source>
</evidence>
<evidence type="ECO:0000256" key="2">
    <source>
        <dbReference type="ARBA" id="ARBA00022821"/>
    </source>
</evidence>
<evidence type="ECO:0000256" key="1">
    <source>
        <dbReference type="ARBA" id="ARBA00003102"/>
    </source>
</evidence>
<reference evidence="7" key="1">
    <citation type="submission" date="2016-11" db="EMBL/GenBank/DDBJ databases">
        <title>The genome of Nicotiana attenuata.</title>
        <authorList>
            <person name="Xu S."/>
            <person name="Brockmoeller T."/>
            <person name="Gaquerel E."/>
            <person name="Navarro A."/>
            <person name="Kuhl H."/>
            <person name="Gase K."/>
            <person name="Ling Z."/>
            <person name="Zhou W."/>
            <person name="Kreitzer C."/>
            <person name="Stanke M."/>
            <person name="Tang H."/>
            <person name="Lyons E."/>
            <person name="Pandey P."/>
            <person name="Pandey S.P."/>
            <person name="Timmermann B."/>
            <person name="Baldwin I.T."/>
        </authorList>
    </citation>
    <scope>NUCLEOTIDE SEQUENCE [LARGE SCALE GENOMIC DNA]</scope>
    <source>
        <strain evidence="7">UT</strain>
    </source>
</reference>
<dbReference type="PANTHER" id="PTHR22595">
    <property type="entry name" value="CHITINASE-RELATED"/>
    <property type="match status" value="1"/>
</dbReference>
<dbReference type="InterPro" id="IPR016283">
    <property type="entry name" value="Glyco_hydro_19"/>
</dbReference>
<proteinExistence type="predicted"/>
<accession>A0A1J6IJG1</accession>
<dbReference type="CDD" id="cd00325">
    <property type="entry name" value="chitinase_GH19"/>
    <property type="match status" value="1"/>
</dbReference>
<evidence type="ECO:0000256" key="3">
    <source>
        <dbReference type="ARBA" id="ARBA00023024"/>
    </source>
</evidence>